<gene>
    <name evidence="1" type="ORF">WR25_11711</name>
</gene>
<dbReference type="OrthoDB" id="5793716at2759"/>
<reference evidence="1 2" key="1">
    <citation type="journal article" date="2017" name="Curr. Biol.">
        <title>Genome architecture and evolution of a unichromosomal asexual nematode.</title>
        <authorList>
            <person name="Fradin H."/>
            <person name="Zegar C."/>
            <person name="Gutwein M."/>
            <person name="Lucas J."/>
            <person name="Kovtun M."/>
            <person name="Corcoran D."/>
            <person name="Baugh L.R."/>
            <person name="Kiontke K."/>
            <person name="Gunsalus K."/>
            <person name="Fitch D.H."/>
            <person name="Piano F."/>
        </authorList>
    </citation>
    <scope>NUCLEOTIDE SEQUENCE [LARGE SCALE GENOMIC DNA]</scope>
    <source>
        <strain evidence="1">PF1309</strain>
    </source>
</reference>
<evidence type="ECO:0000313" key="1">
    <source>
        <dbReference type="EMBL" id="PAV75761.1"/>
    </source>
</evidence>
<dbReference type="EMBL" id="LIAE01008038">
    <property type="protein sequence ID" value="PAV75761.1"/>
    <property type="molecule type" value="Genomic_DNA"/>
</dbReference>
<dbReference type="STRING" id="2018661.A0A2A2KP48"/>
<accession>A0A2A2KP48</accession>
<organism evidence="1 2">
    <name type="scientific">Diploscapter pachys</name>
    <dbReference type="NCBI Taxonomy" id="2018661"/>
    <lineage>
        <taxon>Eukaryota</taxon>
        <taxon>Metazoa</taxon>
        <taxon>Ecdysozoa</taxon>
        <taxon>Nematoda</taxon>
        <taxon>Chromadorea</taxon>
        <taxon>Rhabditida</taxon>
        <taxon>Rhabditina</taxon>
        <taxon>Rhabditomorpha</taxon>
        <taxon>Rhabditoidea</taxon>
        <taxon>Rhabditidae</taxon>
        <taxon>Diploscapter</taxon>
    </lineage>
</organism>
<dbReference type="PANTHER" id="PTHR33748:SF1">
    <property type="entry name" value="TPM_PHOSPHATASE DOMAIN-CONTAINING PROTEIN"/>
    <property type="match status" value="1"/>
</dbReference>
<protein>
    <submittedName>
        <fullName evidence="1">Uncharacterized protein</fullName>
    </submittedName>
</protein>
<dbReference type="Proteomes" id="UP000218231">
    <property type="component" value="Unassembled WGS sequence"/>
</dbReference>
<comment type="caution">
    <text evidence="1">The sequence shown here is derived from an EMBL/GenBank/DDBJ whole genome shotgun (WGS) entry which is preliminary data.</text>
</comment>
<dbReference type="PANTHER" id="PTHR33748">
    <property type="entry name" value="PROTEIN CBG04600"/>
    <property type="match status" value="1"/>
</dbReference>
<dbReference type="GO" id="GO:0005892">
    <property type="term" value="C:acetylcholine-gated channel complex"/>
    <property type="evidence" value="ECO:0007669"/>
    <property type="project" value="InterPro"/>
</dbReference>
<keyword evidence="2" id="KW-1185">Reference proteome</keyword>
<dbReference type="AlphaFoldDB" id="A0A2A2KP48"/>
<dbReference type="Pfam" id="PF17175">
    <property type="entry name" value="MOLO1"/>
    <property type="match status" value="1"/>
</dbReference>
<dbReference type="Gene3D" id="3.10.310.50">
    <property type="match status" value="1"/>
</dbReference>
<evidence type="ECO:0000313" key="2">
    <source>
        <dbReference type="Proteomes" id="UP000218231"/>
    </source>
</evidence>
<dbReference type="InterPro" id="IPR033438">
    <property type="entry name" value="MOLO1"/>
</dbReference>
<name>A0A2A2KP48_9BILA</name>
<proteinExistence type="predicted"/>
<sequence length="136" mass="15430">MLFLLALLPVSITGQDYTIADYPDPRSPSNEQVCGLKYPTYVCDPYMYLTESERFRINQILNNYENVTQGKGSGRCSRKSSQAYFIINEYGDQSFVDGLAKRLKIDETCKKSVLIFLSSGERRLFAAVDQNAPFSE</sequence>